<dbReference type="Proteomes" id="UP000441585">
    <property type="component" value="Unassembled WGS sequence"/>
</dbReference>
<feature type="domain" description="SpoVT-AbrB" evidence="1">
    <location>
        <begin position="57"/>
        <end position="104"/>
    </location>
</feature>
<dbReference type="GO" id="GO:0003677">
    <property type="term" value="F:DNA binding"/>
    <property type="evidence" value="ECO:0007669"/>
    <property type="project" value="InterPro"/>
</dbReference>
<dbReference type="NCBIfam" id="TIGR01439">
    <property type="entry name" value="lp_hng_hel_AbrB"/>
    <property type="match status" value="1"/>
</dbReference>
<dbReference type="Pfam" id="PF04014">
    <property type="entry name" value="MazE_antitoxin"/>
    <property type="match status" value="1"/>
</dbReference>
<organism evidence="2 3">
    <name type="scientific">Metabacillus idriensis</name>
    <dbReference type="NCBI Taxonomy" id="324768"/>
    <lineage>
        <taxon>Bacteria</taxon>
        <taxon>Bacillati</taxon>
        <taxon>Bacillota</taxon>
        <taxon>Bacilli</taxon>
        <taxon>Bacillales</taxon>
        <taxon>Bacillaceae</taxon>
        <taxon>Metabacillus</taxon>
    </lineage>
</organism>
<reference evidence="2 3" key="1">
    <citation type="submission" date="2019-11" db="EMBL/GenBank/DDBJ databases">
        <title>Bacillus idriensis genome.</title>
        <authorList>
            <person name="Konopka E.N."/>
            <person name="Newman J.D."/>
        </authorList>
    </citation>
    <scope>NUCLEOTIDE SEQUENCE [LARGE SCALE GENOMIC DNA]</scope>
    <source>
        <strain evidence="2 3">DSM 19097</strain>
    </source>
</reference>
<gene>
    <name evidence="2" type="ORF">GJU41_04440</name>
</gene>
<dbReference type="AlphaFoldDB" id="A0A6I2M523"/>
<evidence type="ECO:0000313" key="3">
    <source>
        <dbReference type="Proteomes" id="UP000441585"/>
    </source>
</evidence>
<accession>A0A6I2M523</accession>
<evidence type="ECO:0000259" key="1">
    <source>
        <dbReference type="SMART" id="SM00966"/>
    </source>
</evidence>
<dbReference type="InterPro" id="IPR007159">
    <property type="entry name" value="SpoVT-AbrB_dom"/>
</dbReference>
<comment type="caution">
    <text evidence="2">The sequence shown here is derived from an EMBL/GenBank/DDBJ whole genome shotgun (WGS) entry which is preliminary data.</text>
</comment>
<sequence>MKTGPFFVKIWSNGQVMIPSYIRKKLNIQTGERVVVQTDGKTIDLIMDDNNAFENETTLSSKGTITIPSEIRNICEIDVGEKLKIEWNEQGQKVTFVPPDEMTGSTKLSS</sequence>
<evidence type="ECO:0000313" key="2">
    <source>
        <dbReference type="EMBL" id="MRX53210.1"/>
    </source>
</evidence>
<protein>
    <recommendedName>
        <fullName evidence="1">SpoVT-AbrB domain-containing protein</fullName>
    </recommendedName>
</protein>
<dbReference type="InterPro" id="IPR052975">
    <property type="entry name" value="Repressor-like_regulatory"/>
</dbReference>
<dbReference type="RefSeq" id="WP_070879417.1">
    <property type="nucleotide sequence ID" value="NZ_CAJGAA010000001.1"/>
</dbReference>
<name>A0A6I2M523_9BACI</name>
<dbReference type="Gene3D" id="2.10.260.10">
    <property type="match status" value="2"/>
</dbReference>
<dbReference type="InterPro" id="IPR037914">
    <property type="entry name" value="SpoVT-AbrB_sf"/>
</dbReference>
<dbReference type="SUPFAM" id="SSF89447">
    <property type="entry name" value="AbrB/MazE/MraZ-like"/>
    <property type="match status" value="2"/>
</dbReference>
<proteinExistence type="predicted"/>
<feature type="domain" description="SpoVT-AbrB" evidence="1">
    <location>
        <begin position="8"/>
        <end position="53"/>
    </location>
</feature>
<dbReference type="EMBL" id="WKKF01000001">
    <property type="protein sequence ID" value="MRX53210.1"/>
    <property type="molecule type" value="Genomic_DNA"/>
</dbReference>
<dbReference type="PANTHER" id="PTHR34860">
    <property type="entry name" value="REPRESSOR-LIKE PROTEIN SSO7C3"/>
    <property type="match status" value="1"/>
</dbReference>
<dbReference type="SMART" id="SM00966">
    <property type="entry name" value="SpoVT_AbrB"/>
    <property type="match status" value="2"/>
</dbReference>
<keyword evidence="3" id="KW-1185">Reference proteome</keyword>
<dbReference type="PANTHER" id="PTHR34860:SF6">
    <property type="entry name" value="REPRESSOR-LIKE PROTEIN SSO7C3"/>
    <property type="match status" value="1"/>
</dbReference>